<keyword evidence="4" id="KW-1003">Cell membrane</keyword>
<evidence type="ECO:0000256" key="6">
    <source>
        <dbReference type="ARBA" id="ARBA00022989"/>
    </source>
</evidence>
<evidence type="ECO:0000256" key="5">
    <source>
        <dbReference type="ARBA" id="ARBA00022692"/>
    </source>
</evidence>
<feature type="transmembrane region" description="Helical" evidence="9">
    <location>
        <begin position="312"/>
        <end position="331"/>
    </location>
</feature>
<keyword evidence="5 9" id="KW-0812">Transmembrane</keyword>
<evidence type="ECO:0000256" key="7">
    <source>
        <dbReference type="ARBA" id="ARBA00023065"/>
    </source>
</evidence>
<feature type="transmembrane region" description="Helical" evidence="9">
    <location>
        <begin position="6"/>
        <end position="26"/>
    </location>
</feature>
<proteinExistence type="predicted"/>
<dbReference type="AlphaFoldDB" id="A0A7K4BZ73"/>
<evidence type="ECO:0000313" key="12">
    <source>
        <dbReference type="Proteomes" id="UP000526302"/>
    </source>
</evidence>
<feature type="domain" description="Cation/H+ exchanger transmembrane" evidence="10">
    <location>
        <begin position="14"/>
        <end position="400"/>
    </location>
</feature>
<sequence>MGALEITFFAIGCIIFIGYLGMIFFNKTKIPEIILLLVIGLIIGPIAGIVDPQGIAFFESILPFFATFALMIILFEGGLHLNFFKIIKAISGSFIFTIIVFILSVVFCTGITLGLSSLGLLHFDLLTSIMFGAILGGTSSAIVIPLVNSISTQEETKTLLSLESALTDALSVITVVAIGELIILQTIDLTNVTSSILAAFSIAAVVGGLFGLLWLRVLSFLEKKPYEYLMTLAALMLLYSIIATFKGNGAIAALTFGLVLGNSEEITSMLKITTRKVEGSIKNFQKEISFLVRTLFFVYLGILFKFEYLTIQVIGATILIVVFLYIARVIGTKIISKIKPVFKEDKKIISTMLARGLAAAVLVSIPVSMNLGLEQALLDEFTAIAFLVIFLTNIVTTIGVFISEKENKTKKKKTPGQKLIVTE</sequence>
<accession>A0A7K4BZ73</accession>
<keyword evidence="7" id="KW-0406">Ion transport</keyword>
<dbReference type="InterPro" id="IPR038770">
    <property type="entry name" value="Na+/solute_symporter_sf"/>
</dbReference>
<evidence type="ECO:0000256" key="4">
    <source>
        <dbReference type="ARBA" id="ARBA00022475"/>
    </source>
</evidence>
<evidence type="ECO:0000313" key="11">
    <source>
        <dbReference type="EMBL" id="NMA44528.1"/>
    </source>
</evidence>
<evidence type="ECO:0000256" key="2">
    <source>
        <dbReference type="ARBA" id="ARBA00022448"/>
    </source>
</evidence>
<keyword evidence="3" id="KW-0050">Antiport</keyword>
<evidence type="ECO:0000256" key="1">
    <source>
        <dbReference type="ARBA" id="ARBA00004651"/>
    </source>
</evidence>
<keyword evidence="6 9" id="KW-1133">Transmembrane helix</keyword>
<evidence type="ECO:0000256" key="9">
    <source>
        <dbReference type="SAM" id="Phobius"/>
    </source>
</evidence>
<dbReference type="Proteomes" id="UP000526302">
    <property type="component" value="Unassembled WGS sequence"/>
</dbReference>
<dbReference type="InterPro" id="IPR006153">
    <property type="entry name" value="Cation/H_exchanger_TM"/>
</dbReference>
<comment type="subcellular location">
    <subcellularLocation>
        <location evidence="1">Cell membrane</location>
        <topology evidence="1">Multi-pass membrane protein</topology>
    </subcellularLocation>
</comment>
<evidence type="ECO:0000259" key="10">
    <source>
        <dbReference type="Pfam" id="PF00999"/>
    </source>
</evidence>
<name>A0A7K4BZ73_9ARCH</name>
<protein>
    <recommendedName>
        <fullName evidence="10">Cation/H+ exchanger transmembrane domain-containing protein</fullName>
    </recommendedName>
</protein>
<feature type="transmembrane region" description="Helical" evidence="9">
    <location>
        <begin position="56"/>
        <end position="75"/>
    </location>
</feature>
<evidence type="ECO:0000256" key="8">
    <source>
        <dbReference type="ARBA" id="ARBA00023136"/>
    </source>
</evidence>
<keyword evidence="2" id="KW-0813">Transport</keyword>
<feature type="transmembrane region" description="Helical" evidence="9">
    <location>
        <begin position="87"/>
        <end position="113"/>
    </location>
</feature>
<dbReference type="EMBL" id="JAAZKV010000013">
    <property type="protein sequence ID" value="NMA44528.1"/>
    <property type="molecule type" value="Genomic_DNA"/>
</dbReference>
<feature type="transmembrane region" description="Helical" evidence="9">
    <location>
        <begin position="196"/>
        <end position="215"/>
    </location>
</feature>
<organism evidence="11 12">
    <name type="scientific">Candidatus Iainarchaeum sp</name>
    <dbReference type="NCBI Taxonomy" id="3101447"/>
    <lineage>
        <taxon>Archaea</taxon>
        <taxon>Candidatus Iainarchaeota</taxon>
        <taxon>Candidatus Iainarchaeia</taxon>
        <taxon>Candidatus Iainarchaeales</taxon>
        <taxon>Candidatus Iainarchaeaceae</taxon>
        <taxon>Candidatus Iainarchaeum</taxon>
    </lineage>
</organism>
<dbReference type="GO" id="GO:0015297">
    <property type="term" value="F:antiporter activity"/>
    <property type="evidence" value="ECO:0007669"/>
    <property type="project" value="UniProtKB-KW"/>
</dbReference>
<evidence type="ECO:0000256" key="3">
    <source>
        <dbReference type="ARBA" id="ARBA00022449"/>
    </source>
</evidence>
<feature type="transmembrane region" description="Helical" evidence="9">
    <location>
        <begin position="33"/>
        <end position="50"/>
    </location>
</feature>
<dbReference type="GO" id="GO:1902600">
    <property type="term" value="P:proton transmembrane transport"/>
    <property type="evidence" value="ECO:0007669"/>
    <property type="project" value="InterPro"/>
</dbReference>
<reference evidence="11 12" key="1">
    <citation type="journal article" date="2020" name="Biotechnol. Biofuels">
        <title>New insights from the biogas microbiome by comprehensive genome-resolved metagenomics of nearly 1600 species originating from multiple anaerobic digesters.</title>
        <authorList>
            <person name="Campanaro S."/>
            <person name="Treu L."/>
            <person name="Rodriguez-R L.M."/>
            <person name="Kovalovszki A."/>
            <person name="Ziels R.M."/>
            <person name="Maus I."/>
            <person name="Zhu X."/>
            <person name="Kougias P.G."/>
            <person name="Basile A."/>
            <person name="Luo G."/>
            <person name="Schluter A."/>
            <person name="Konstantinidis K.T."/>
            <person name="Angelidaki I."/>
        </authorList>
    </citation>
    <scope>NUCLEOTIDE SEQUENCE [LARGE SCALE GENOMIC DNA]</scope>
    <source>
        <strain evidence="11">AS22ysBPME_79</strain>
    </source>
</reference>
<dbReference type="PANTHER" id="PTHR32507:SF0">
    <property type="entry name" value="NA(+)_H(+) ANTIPORTER 2-RELATED"/>
    <property type="match status" value="1"/>
</dbReference>
<gene>
    <name evidence="11" type="ORF">GX950_01805</name>
</gene>
<dbReference type="Gene3D" id="1.20.1530.20">
    <property type="match status" value="1"/>
</dbReference>
<feature type="transmembrane region" description="Helical" evidence="9">
    <location>
        <begin position="159"/>
        <end position="184"/>
    </location>
</feature>
<feature type="transmembrane region" description="Helical" evidence="9">
    <location>
        <begin position="125"/>
        <end position="147"/>
    </location>
</feature>
<feature type="transmembrane region" description="Helical" evidence="9">
    <location>
        <begin position="381"/>
        <end position="403"/>
    </location>
</feature>
<keyword evidence="8 9" id="KW-0472">Membrane</keyword>
<feature type="transmembrane region" description="Helical" evidence="9">
    <location>
        <begin position="352"/>
        <end position="369"/>
    </location>
</feature>
<comment type="caution">
    <text evidence="11">The sequence shown here is derived from an EMBL/GenBank/DDBJ whole genome shotgun (WGS) entry which is preliminary data.</text>
</comment>
<dbReference type="PANTHER" id="PTHR32507">
    <property type="entry name" value="NA(+)/H(+) ANTIPORTER 1"/>
    <property type="match status" value="1"/>
</dbReference>
<dbReference type="Pfam" id="PF00999">
    <property type="entry name" value="Na_H_Exchanger"/>
    <property type="match status" value="1"/>
</dbReference>
<dbReference type="GO" id="GO:0005886">
    <property type="term" value="C:plasma membrane"/>
    <property type="evidence" value="ECO:0007669"/>
    <property type="project" value="UniProtKB-SubCell"/>
</dbReference>